<dbReference type="RefSeq" id="XP_013239865.1">
    <property type="nucleotide sequence ID" value="XM_013384411.1"/>
</dbReference>
<comment type="caution">
    <text evidence="1">The sequence shown here is derived from an EMBL/GenBank/DDBJ whole genome shotgun (WGS) entry which is preliminary data.</text>
</comment>
<dbReference type="STRING" id="1037660.A0A066V253"/>
<evidence type="ECO:0000313" key="2">
    <source>
        <dbReference type="Proteomes" id="UP000027361"/>
    </source>
</evidence>
<evidence type="ECO:0000313" key="1">
    <source>
        <dbReference type="EMBL" id="KDN35782.1"/>
    </source>
</evidence>
<keyword evidence="2" id="KW-1185">Reference proteome</keyword>
<dbReference type="AlphaFoldDB" id="A0A066V253"/>
<protein>
    <submittedName>
        <fullName evidence="1">Uncharacterized protein</fullName>
    </submittedName>
</protein>
<dbReference type="HOGENOM" id="CLU_1070333_0_0_1"/>
<sequence length="260" mass="28303">MNKLAVHISKDPSSLSATSLLFLRFILNPPLLLLPGLVKIIPQPGNCTTSTRPRPPSISELSGPVHQPPCSPPCWHWPFLVLTAVKPVHLEQRDSSTMFGHFVQGGTNCTTKSGFMDLLSNSERTADLLGTGRFYHIAVGASMAGSAIATRLSEYPLLCARRIEVGTNYASLMRPINYGLVSTPGYDTVGCGCAQVDLFNNGVNWGFQPCRSLLRTTVFPVCLRQNAQRFKCAQFYGVSAPDVRRPGYLGEADGRVATDF</sequence>
<dbReference type="GeneID" id="25267708"/>
<dbReference type="EMBL" id="JMSN01000196">
    <property type="protein sequence ID" value="KDN35782.1"/>
    <property type="molecule type" value="Genomic_DNA"/>
</dbReference>
<accession>A0A066V253</accession>
<dbReference type="Proteomes" id="UP000027361">
    <property type="component" value="Unassembled WGS sequence"/>
</dbReference>
<name>A0A066V253_TILAU</name>
<organism evidence="1 2">
    <name type="scientific">Tilletiaria anomala (strain ATCC 24038 / CBS 436.72 / UBC 951)</name>
    <dbReference type="NCBI Taxonomy" id="1037660"/>
    <lineage>
        <taxon>Eukaryota</taxon>
        <taxon>Fungi</taxon>
        <taxon>Dikarya</taxon>
        <taxon>Basidiomycota</taxon>
        <taxon>Ustilaginomycotina</taxon>
        <taxon>Exobasidiomycetes</taxon>
        <taxon>Georgefischeriales</taxon>
        <taxon>Tilletiariaceae</taxon>
        <taxon>Tilletiaria</taxon>
    </lineage>
</organism>
<dbReference type="InParanoid" id="A0A066V253"/>
<gene>
    <name evidence="1" type="ORF">K437DRAFT_68063</name>
</gene>
<proteinExistence type="predicted"/>
<reference evidence="1 2" key="1">
    <citation type="submission" date="2014-05" db="EMBL/GenBank/DDBJ databases">
        <title>Draft genome sequence of a rare smut relative, Tilletiaria anomala UBC 951.</title>
        <authorList>
            <consortium name="DOE Joint Genome Institute"/>
            <person name="Toome M."/>
            <person name="Kuo A."/>
            <person name="Henrissat B."/>
            <person name="Lipzen A."/>
            <person name="Tritt A."/>
            <person name="Yoshinaga Y."/>
            <person name="Zane M."/>
            <person name="Barry K."/>
            <person name="Grigoriev I.V."/>
            <person name="Spatafora J.W."/>
            <person name="Aimea M.C."/>
        </authorList>
    </citation>
    <scope>NUCLEOTIDE SEQUENCE [LARGE SCALE GENOMIC DNA]</scope>
    <source>
        <strain evidence="1 2">UBC 951</strain>
    </source>
</reference>